<feature type="compositionally biased region" description="Basic residues" evidence="2">
    <location>
        <begin position="76"/>
        <end position="85"/>
    </location>
</feature>
<dbReference type="PANTHER" id="PTHR12829">
    <property type="entry name" value="N6-ADENOSINE-METHYLTRANSFERASE"/>
    <property type="match status" value="1"/>
</dbReference>
<dbReference type="OrthoDB" id="61116at2759"/>
<dbReference type="Proteomes" id="UP001141552">
    <property type="component" value="Unassembled WGS sequence"/>
</dbReference>
<comment type="caution">
    <text evidence="3">The sequence shown here is derived from an EMBL/GenBank/DDBJ whole genome shotgun (WGS) entry which is preliminary data.</text>
</comment>
<keyword evidence="4" id="KW-1185">Reference proteome</keyword>
<dbReference type="Pfam" id="PF05063">
    <property type="entry name" value="MT-A70"/>
    <property type="match status" value="1"/>
</dbReference>
<evidence type="ECO:0000256" key="2">
    <source>
        <dbReference type="SAM" id="MobiDB-lite"/>
    </source>
</evidence>
<dbReference type="PANTHER" id="PTHR12829:SF4">
    <property type="entry name" value="N(6)-ADENINE-SPECIFIC METHYLTRANSFERASE METTL4"/>
    <property type="match status" value="1"/>
</dbReference>
<dbReference type="GO" id="GO:0005634">
    <property type="term" value="C:nucleus"/>
    <property type="evidence" value="ECO:0007669"/>
    <property type="project" value="TreeGrafter"/>
</dbReference>
<organism evidence="3 4">
    <name type="scientific">Turnera subulata</name>
    <dbReference type="NCBI Taxonomy" id="218843"/>
    <lineage>
        <taxon>Eukaryota</taxon>
        <taxon>Viridiplantae</taxon>
        <taxon>Streptophyta</taxon>
        <taxon>Embryophyta</taxon>
        <taxon>Tracheophyta</taxon>
        <taxon>Spermatophyta</taxon>
        <taxon>Magnoliopsida</taxon>
        <taxon>eudicotyledons</taxon>
        <taxon>Gunneridae</taxon>
        <taxon>Pentapetalae</taxon>
        <taxon>rosids</taxon>
        <taxon>fabids</taxon>
        <taxon>Malpighiales</taxon>
        <taxon>Passifloraceae</taxon>
        <taxon>Turnera</taxon>
    </lineage>
</organism>
<proteinExistence type="inferred from homology"/>
<dbReference type="InterPro" id="IPR007757">
    <property type="entry name" value="MT-A70-like"/>
</dbReference>
<dbReference type="PROSITE" id="PS51143">
    <property type="entry name" value="MT_A70"/>
    <property type="match status" value="1"/>
</dbReference>
<dbReference type="EMBL" id="JAKUCV010004121">
    <property type="protein sequence ID" value="KAJ4836435.1"/>
    <property type="molecule type" value="Genomic_DNA"/>
</dbReference>
<dbReference type="GO" id="GO:0008168">
    <property type="term" value="F:methyltransferase activity"/>
    <property type="evidence" value="ECO:0007669"/>
    <property type="project" value="TreeGrafter"/>
</dbReference>
<sequence>MENSKTSDALSSFLVTGIYRFQNPNAIFIDPVRILNRSYSRFRISPSAYYTRFFDSNPTHSSAPDPGTKEEESSNPKKRRRKEPKRRVLNEKELPAEQRHQKVMPLLLEAHGCLLGATDLLKIMRGLKEESVASSEEEDNGEFQKAPDEVSFIQLGKVWQAPLYDVTLHSVHLRELSEHEVKKRVVPVFNNLVVNETKGDVEAEFLNRKYIMPGESSFYMILLFLFSFSDTWKSDLGQIQNLVPDQSDYGFNLIMVDPPWENASARQKLRYPTLPNRYFLSLPIKKLIHRDGALVGLWVTNREKLLNFVERELFPSWGVSFAASFYWLKVKADGSLVSDLHLFHHRPYECLLLGYCHGQDGDSKELSGFYPIKNDHIIISIPGDYSRKPPVGELLLEHVPGLKPARCIELFARELFGGWTSWGNEPLHFQNSRYFLRNVMDHAT</sequence>
<evidence type="ECO:0000313" key="3">
    <source>
        <dbReference type="EMBL" id="KAJ4836435.1"/>
    </source>
</evidence>
<reference evidence="3" key="2">
    <citation type="journal article" date="2023" name="Plants (Basel)">
        <title>Annotation of the Turnera subulata (Passifloraceae) Draft Genome Reveals the S-Locus Evolved after the Divergence of Turneroideae from Passifloroideae in a Stepwise Manner.</title>
        <authorList>
            <person name="Henning P.M."/>
            <person name="Roalson E.H."/>
            <person name="Mir W."/>
            <person name="McCubbin A.G."/>
            <person name="Shore J.S."/>
        </authorList>
    </citation>
    <scope>NUCLEOTIDE SEQUENCE</scope>
    <source>
        <strain evidence="3">F60SS</strain>
    </source>
</reference>
<evidence type="ECO:0000256" key="1">
    <source>
        <dbReference type="PROSITE-ProRule" id="PRU00489"/>
    </source>
</evidence>
<protein>
    <recommendedName>
        <fullName evidence="5">Methyltransferase-like protein 2</fullName>
    </recommendedName>
</protein>
<gene>
    <name evidence="3" type="ORF">Tsubulata_034160</name>
</gene>
<comment type="similarity">
    <text evidence="1">Belongs to the MT-A70-like family.</text>
</comment>
<evidence type="ECO:0000313" key="4">
    <source>
        <dbReference type="Proteomes" id="UP001141552"/>
    </source>
</evidence>
<feature type="region of interest" description="Disordered" evidence="2">
    <location>
        <begin position="55"/>
        <end position="95"/>
    </location>
</feature>
<dbReference type="AlphaFoldDB" id="A0A9Q0FTQ4"/>
<reference evidence="3" key="1">
    <citation type="submission" date="2022-02" db="EMBL/GenBank/DDBJ databases">
        <authorList>
            <person name="Henning P.M."/>
            <person name="McCubbin A.G."/>
            <person name="Shore J.S."/>
        </authorList>
    </citation>
    <scope>NUCLEOTIDE SEQUENCE</scope>
    <source>
        <strain evidence="3">F60SS</strain>
        <tissue evidence="3">Leaves</tissue>
    </source>
</reference>
<accession>A0A9Q0FTQ4</accession>
<feature type="compositionally biased region" description="Basic and acidic residues" evidence="2">
    <location>
        <begin position="86"/>
        <end position="95"/>
    </location>
</feature>
<name>A0A9Q0FTQ4_9ROSI</name>
<evidence type="ECO:0008006" key="5">
    <source>
        <dbReference type="Google" id="ProtNLM"/>
    </source>
</evidence>